<evidence type="ECO:0000313" key="2">
    <source>
        <dbReference type="EMBL" id="GAO49509.1"/>
    </source>
</evidence>
<name>A0A0E9NI40_SAICN</name>
<proteinExistence type="predicted"/>
<dbReference type="Pfam" id="PF09692">
    <property type="entry name" value="Arb1"/>
    <property type="match status" value="1"/>
</dbReference>
<accession>A0A0E9NI40</accession>
<feature type="region of interest" description="Disordered" evidence="1">
    <location>
        <begin position="1"/>
        <end position="58"/>
    </location>
</feature>
<dbReference type="Proteomes" id="UP000033140">
    <property type="component" value="Unassembled WGS sequence"/>
</dbReference>
<protein>
    <recommendedName>
        <fullName evidence="4">Argonaute complex, subunit Arb1</fullName>
    </recommendedName>
</protein>
<comment type="caution">
    <text evidence="2">The sequence shown here is derived from an EMBL/GenBank/DDBJ whole genome shotgun (WGS) entry which is preliminary data.</text>
</comment>
<reference evidence="2 3" key="3">
    <citation type="journal article" date="2015" name="Genome Announc.">
        <title>Draft Genome Sequence of the Archiascomycetous Yeast Saitoella complicata.</title>
        <authorList>
            <person name="Yamauchi K."/>
            <person name="Kondo S."/>
            <person name="Hamamoto M."/>
            <person name="Takahashi Y."/>
            <person name="Ogura Y."/>
            <person name="Hayashi T."/>
            <person name="Nishida H."/>
        </authorList>
    </citation>
    <scope>NUCLEOTIDE SEQUENCE [LARGE SCALE GENOMIC DNA]</scope>
    <source>
        <strain evidence="2 3">NRRL Y-17804</strain>
    </source>
</reference>
<keyword evidence="3" id="KW-1185">Reference proteome</keyword>
<feature type="compositionally biased region" description="Basic residues" evidence="1">
    <location>
        <begin position="30"/>
        <end position="42"/>
    </location>
</feature>
<evidence type="ECO:0000313" key="3">
    <source>
        <dbReference type="Proteomes" id="UP000033140"/>
    </source>
</evidence>
<dbReference type="GO" id="GO:0033167">
    <property type="term" value="C:ARC complex"/>
    <property type="evidence" value="ECO:0007669"/>
    <property type="project" value="InterPro"/>
</dbReference>
<dbReference type="OMA" id="VRMERFI"/>
<evidence type="ECO:0008006" key="4">
    <source>
        <dbReference type="Google" id="ProtNLM"/>
    </source>
</evidence>
<dbReference type="AlphaFoldDB" id="A0A0E9NI40"/>
<dbReference type="GO" id="GO:0031047">
    <property type="term" value="P:regulatory ncRNA-mediated gene silencing"/>
    <property type="evidence" value="ECO:0007669"/>
    <property type="project" value="InterPro"/>
</dbReference>
<dbReference type="EMBL" id="BACD03000023">
    <property type="protein sequence ID" value="GAO49509.1"/>
    <property type="molecule type" value="Genomic_DNA"/>
</dbReference>
<sequence length="431" mass="48231">MDSDDEDVKGLVDQALARELSQPPAGQTPARKKKKRSKKKKGTATGFEEFYAEGPLTPAEQAEEAELYSYDKSPRERLELCVDRYRQKRRFDPTRTKIFSSYLSFGGIKSPNPNLNLNKQIEVENANDMEEAQEFAGADTPALVEDDDDDVEVDFTYVVRAFLAYHVPRKLAYISTQNLLTASELVLNFLRYIHAHRALPEYSADIVSAIEVAKRACVEVPRNRMFGTSAPGRWNLGCSAVFGGYSDGLWVDDAVENGGRPSWDNTVPSARSQQDTLKLSEARELITKVLGPDALSAKKVKEEILLTEVTSINKSSDGDLGTLMLKPWHYEGMAPQETSVTSLEVKLENSALEHAYIGMHIDATFHQLDNGMWYFDRVTGITPSFYIEPIDDDDEDPWNEKDCRIFVVYLEGGTLYGHGSGLSVSYLIVTL</sequence>
<reference evidence="2 3" key="1">
    <citation type="journal article" date="2011" name="J. Gen. Appl. Microbiol.">
        <title>Draft genome sequencing of the enigmatic yeast Saitoella complicata.</title>
        <authorList>
            <person name="Nishida H."/>
            <person name="Hamamoto M."/>
            <person name="Sugiyama J."/>
        </authorList>
    </citation>
    <scope>NUCLEOTIDE SEQUENCE [LARGE SCALE GENOMIC DNA]</scope>
    <source>
        <strain evidence="2 3">NRRL Y-17804</strain>
    </source>
</reference>
<gene>
    <name evidence="2" type="ORF">G7K_3658-t1</name>
</gene>
<organism evidence="2 3">
    <name type="scientific">Saitoella complicata (strain BCRC 22490 / CBS 7301 / JCM 7358 / NBRC 10748 / NRRL Y-17804)</name>
    <dbReference type="NCBI Taxonomy" id="698492"/>
    <lineage>
        <taxon>Eukaryota</taxon>
        <taxon>Fungi</taxon>
        <taxon>Dikarya</taxon>
        <taxon>Ascomycota</taxon>
        <taxon>Taphrinomycotina</taxon>
        <taxon>Taphrinomycotina incertae sedis</taxon>
        <taxon>Saitoella</taxon>
    </lineage>
</organism>
<dbReference type="InterPro" id="IPR018606">
    <property type="entry name" value="Arb1"/>
</dbReference>
<reference evidence="2 3" key="2">
    <citation type="journal article" date="2014" name="J. Gen. Appl. Microbiol.">
        <title>The early diverging ascomycetous budding yeast Saitoella complicata has three histone deacetylases belonging to the Clr6, Hos2, and Rpd3 lineages.</title>
        <authorList>
            <person name="Nishida H."/>
            <person name="Matsumoto T."/>
            <person name="Kondo S."/>
            <person name="Hamamoto M."/>
            <person name="Yoshikawa H."/>
        </authorList>
    </citation>
    <scope>NUCLEOTIDE SEQUENCE [LARGE SCALE GENOMIC DNA]</scope>
    <source>
        <strain evidence="2 3">NRRL Y-17804</strain>
    </source>
</reference>
<evidence type="ECO:0000256" key="1">
    <source>
        <dbReference type="SAM" id="MobiDB-lite"/>
    </source>
</evidence>
<dbReference type="STRING" id="698492.A0A0E9NI40"/>